<dbReference type="RefSeq" id="WP_074643388.1">
    <property type="nucleotide sequence ID" value="NZ_FOFU01000004.1"/>
</dbReference>
<evidence type="ECO:0000313" key="1">
    <source>
        <dbReference type="EMBL" id="SEQ45153.1"/>
    </source>
</evidence>
<accession>A0A1H9G540</accession>
<protein>
    <submittedName>
        <fullName evidence="1">Uncharacterized protein</fullName>
    </submittedName>
</protein>
<reference evidence="1 2" key="1">
    <citation type="submission" date="2016-10" db="EMBL/GenBank/DDBJ databases">
        <authorList>
            <person name="de Groot N.N."/>
        </authorList>
    </citation>
    <scope>NUCLEOTIDE SEQUENCE [LARGE SCALE GENOMIC DNA]</scope>
    <source>
        <strain evidence="1 2">B25</strain>
    </source>
</reference>
<gene>
    <name evidence="1" type="ORF">SAMN04487977_104283</name>
</gene>
<keyword evidence="2" id="KW-1185">Reference proteome</keyword>
<proteinExistence type="predicted"/>
<dbReference type="AlphaFoldDB" id="A0A1H9G540"/>
<dbReference type="Proteomes" id="UP000182360">
    <property type="component" value="Unassembled WGS sequence"/>
</dbReference>
<sequence>MTKECAYLAEKHLQQDSEEPNISQLIKAARKYKSVLNRGMQLLRKEEEKKVTVCLQMAELISGNFKGWELRFNESVFGREEPDLARGFQSVEIYRDGKLIGHRLVAPNASAEKALAEISNAFLVAMEKAKEVEKLKEAKNHNALEKRQKAAVHGQH</sequence>
<organism evidence="1 2">
    <name type="scientific">Treponema bryantii</name>
    <dbReference type="NCBI Taxonomy" id="163"/>
    <lineage>
        <taxon>Bacteria</taxon>
        <taxon>Pseudomonadati</taxon>
        <taxon>Spirochaetota</taxon>
        <taxon>Spirochaetia</taxon>
        <taxon>Spirochaetales</taxon>
        <taxon>Treponemataceae</taxon>
        <taxon>Treponema</taxon>
    </lineage>
</organism>
<dbReference type="EMBL" id="FOFU01000004">
    <property type="protein sequence ID" value="SEQ45153.1"/>
    <property type="molecule type" value="Genomic_DNA"/>
</dbReference>
<evidence type="ECO:0000313" key="2">
    <source>
        <dbReference type="Proteomes" id="UP000182360"/>
    </source>
</evidence>
<name>A0A1H9G540_9SPIR</name>